<feature type="binding site" evidence="2">
    <location>
        <position position="227"/>
    </location>
    <ligand>
        <name>[2Fe-2S] cluster</name>
        <dbReference type="ChEBI" id="CHEBI:190135"/>
    </ligand>
</feature>
<comment type="cofactor">
    <cofactor evidence="1">
        <name>FAD</name>
        <dbReference type="ChEBI" id="CHEBI:57692"/>
    </cofactor>
    <text evidence="1">Binds 1 FAD per subunit.</text>
</comment>
<dbReference type="GO" id="GO:0051537">
    <property type="term" value="F:2 iron, 2 sulfur cluster binding"/>
    <property type="evidence" value="ECO:0007669"/>
    <property type="project" value="UniProtKB-KW"/>
</dbReference>
<accession>A0A6J4ME22</accession>
<keyword evidence="2" id="KW-0479">Metal-binding</keyword>
<dbReference type="InterPro" id="IPR017938">
    <property type="entry name" value="Riboflavin_synthase-like_b-brl"/>
</dbReference>
<dbReference type="EC" id="1.3.1.14" evidence="3"/>
<dbReference type="SUPFAM" id="SSF52343">
    <property type="entry name" value="Ferredoxin reductase-like, C-terminal NADP-linked domain"/>
    <property type="match status" value="1"/>
</dbReference>
<reference evidence="3" key="1">
    <citation type="submission" date="2020-02" db="EMBL/GenBank/DDBJ databases">
        <authorList>
            <person name="Meier V. D."/>
        </authorList>
    </citation>
    <scope>NUCLEOTIDE SEQUENCE</scope>
    <source>
        <strain evidence="3">AVDCRST_MAG72</strain>
    </source>
</reference>
<dbReference type="GO" id="GO:0046872">
    <property type="term" value="F:metal ion binding"/>
    <property type="evidence" value="ECO:0007669"/>
    <property type="project" value="UniProtKB-KW"/>
</dbReference>
<dbReference type="GO" id="GO:0004589">
    <property type="term" value="F:dihydroorotate dehydrogenase (NAD+) activity"/>
    <property type="evidence" value="ECO:0007669"/>
    <property type="project" value="UniProtKB-EC"/>
</dbReference>
<dbReference type="AlphaFoldDB" id="A0A6J4ME22"/>
<dbReference type="Gene3D" id="3.40.50.80">
    <property type="entry name" value="Nucleotide-binding domain of ferredoxin-NADP reductase (FNR) module"/>
    <property type="match status" value="1"/>
</dbReference>
<feature type="binding site" evidence="2">
    <location>
        <position position="222"/>
    </location>
    <ligand>
        <name>[2Fe-2S] cluster</name>
        <dbReference type="ChEBI" id="CHEBI:190135"/>
    </ligand>
</feature>
<dbReference type="EMBL" id="CADCUJ010000083">
    <property type="protein sequence ID" value="CAA9357153.1"/>
    <property type="molecule type" value="Genomic_DNA"/>
</dbReference>
<evidence type="ECO:0000256" key="1">
    <source>
        <dbReference type="PIRSR" id="PIRSR006816-1"/>
    </source>
</evidence>
<dbReference type="InterPro" id="IPR012165">
    <property type="entry name" value="Cyt_c3_hydrogenase_gsu"/>
</dbReference>
<gene>
    <name evidence="3" type="ORF">AVDCRST_MAG72-1889</name>
</gene>
<keyword evidence="2" id="KW-0001">2Fe-2S</keyword>
<proteinExistence type="predicted"/>
<keyword evidence="1" id="KW-0274">FAD</keyword>
<dbReference type="GO" id="GO:0006221">
    <property type="term" value="P:pyrimidine nucleotide biosynthetic process"/>
    <property type="evidence" value="ECO:0007669"/>
    <property type="project" value="InterPro"/>
</dbReference>
<keyword evidence="1" id="KW-0285">Flavoprotein</keyword>
<evidence type="ECO:0000256" key="2">
    <source>
        <dbReference type="PIRSR" id="PIRSR006816-2"/>
    </source>
</evidence>
<dbReference type="InterPro" id="IPR050353">
    <property type="entry name" value="PyrK_electron_transfer"/>
</dbReference>
<dbReference type="PIRSF" id="PIRSF006816">
    <property type="entry name" value="Cyc3_hyd_g"/>
    <property type="match status" value="1"/>
</dbReference>
<dbReference type="InterPro" id="IPR039261">
    <property type="entry name" value="FNR_nucleotide-bd"/>
</dbReference>
<dbReference type="PANTHER" id="PTHR43513:SF3">
    <property type="entry name" value="DIHYDROOROTATE DEHYDROGENASE B (NAD(+)), ELECTRON TRANSFER SUBUNIT-RELATED"/>
    <property type="match status" value="1"/>
</dbReference>
<dbReference type="Gene3D" id="2.40.30.10">
    <property type="entry name" value="Translation factors"/>
    <property type="match status" value="1"/>
</dbReference>
<feature type="binding site" evidence="2">
    <location>
        <position position="235"/>
    </location>
    <ligand>
        <name>[2Fe-2S] cluster</name>
        <dbReference type="ChEBI" id="CHEBI:190135"/>
    </ligand>
</feature>
<comment type="cofactor">
    <cofactor evidence="2">
        <name>[2Fe-2S] cluster</name>
        <dbReference type="ChEBI" id="CHEBI:190135"/>
    </cofactor>
    <text evidence="2">Binds 1 [2Fe-2S] cluster per subunit.</text>
</comment>
<feature type="binding site" evidence="1">
    <location>
        <begin position="83"/>
        <end position="84"/>
    </location>
    <ligand>
        <name>FAD</name>
        <dbReference type="ChEBI" id="CHEBI:57692"/>
    </ligand>
</feature>
<feature type="binding site" evidence="2">
    <location>
        <position position="230"/>
    </location>
    <ligand>
        <name>[2Fe-2S] cluster</name>
        <dbReference type="ChEBI" id="CHEBI:190135"/>
    </ligand>
</feature>
<organism evidence="3">
    <name type="scientific">uncultured Nocardioidaceae bacterium</name>
    <dbReference type="NCBI Taxonomy" id="253824"/>
    <lineage>
        <taxon>Bacteria</taxon>
        <taxon>Bacillati</taxon>
        <taxon>Actinomycetota</taxon>
        <taxon>Actinomycetes</taxon>
        <taxon>Propionibacteriales</taxon>
        <taxon>Nocardioidaceae</taxon>
        <taxon>environmental samples</taxon>
    </lineage>
</organism>
<keyword evidence="2" id="KW-0408">Iron</keyword>
<protein>
    <submittedName>
        <fullName evidence="3">Dihydroorotate dehydrogenase (NAD(+)), electron transfer subunit</fullName>
        <ecNumber evidence="3">1.3.1.14</ecNumber>
    </submittedName>
</protein>
<keyword evidence="2" id="KW-0411">Iron-sulfur</keyword>
<sequence length="247" mass="26078">MIATAPIEVTGEVVGLRHSGAYHQLTLLAPGVPERFRPGSFVTLSRRGELSTSWLPSSLPISRSRTNAYGGTVELVFDGTDAGTRWLSRVGAGDRLAVVGPLGRTFTLPREPVVCTLVGSGEGSASLIPLAELLRDRGCTVHMVLTAASEQRLFGALEAKRVARTVLLSTGDLAEVLSGLVARTRTDVLYACGPMATLRTVARVADDEGVWSQTALLTPMPCGTGICHGCVLRACVDGPVFRGNPLR</sequence>
<keyword evidence="3" id="KW-0560">Oxidoreductase</keyword>
<evidence type="ECO:0000313" key="3">
    <source>
        <dbReference type="EMBL" id="CAA9357153.1"/>
    </source>
</evidence>
<dbReference type="GO" id="GO:0050660">
    <property type="term" value="F:flavin adenine dinucleotide binding"/>
    <property type="evidence" value="ECO:0007669"/>
    <property type="project" value="InterPro"/>
</dbReference>
<name>A0A6J4ME22_9ACTN</name>
<dbReference type="SUPFAM" id="SSF63380">
    <property type="entry name" value="Riboflavin synthase domain-like"/>
    <property type="match status" value="1"/>
</dbReference>
<dbReference type="PANTHER" id="PTHR43513">
    <property type="entry name" value="DIHYDROOROTATE DEHYDROGENASE B (NAD(+)), ELECTRON TRANSFER SUBUNIT"/>
    <property type="match status" value="1"/>
</dbReference>